<dbReference type="PANTHER" id="PTHR43877:SF1">
    <property type="entry name" value="ACETYLTRANSFERASE"/>
    <property type="match status" value="1"/>
</dbReference>
<accession>A0A7T2GL39</accession>
<dbReference type="EMBL" id="CP065592">
    <property type="protein sequence ID" value="QPQ55518.1"/>
    <property type="molecule type" value="Genomic_DNA"/>
</dbReference>
<evidence type="ECO:0000259" key="3">
    <source>
        <dbReference type="PROSITE" id="PS51186"/>
    </source>
</evidence>
<dbReference type="RefSeq" id="WP_200972190.1">
    <property type="nucleotide sequence ID" value="NZ_CP065592.1"/>
</dbReference>
<evidence type="ECO:0000256" key="1">
    <source>
        <dbReference type="ARBA" id="ARBA00022679"/>
    </source>
</evidence>
<feature type="domain" description="N-acetyltransferase" evidence="3">
    <location>
        <begin position="1"/>
        <end position="153"/>
    </location>
</feature>
<dbReference type="SUPFAM" id="SSF55729">
    <property type="entry name" value="Acyl-CoA N-acyltransferases (Nat)"/>
    <property type="match status" value="1"/>
</dbReference>
<dbReference type="InterPro" id="IPR050832">
    <property type="entry name" value="Bact_Acetyltransf"/>
</dbReference>
<evidence type="ECO:0000313" key="5">
    <source>
        <dbReference type="Proteomes" id="UP000594873"/>
    </source>
</evidence>
<proteinExistence type="predicted"/>
<dbReference type="Proteomes" id="UP000594873">
    <property type="component" value="Chromosome"/>
</dbReference>
<organism evidence="4 5">
    <name type="scientific">Allosphingosinicella flava</name>
    <dbReference type="NCBI Taxonomy" id="2771430"/>
    <lineage>
        <taxon>Bacteria</taxon>
        <taxon>Pseudomonadati</taxon>
        <taxon>Pseudomonadota</taxon>
        <taxon>Alphaproteobacteria</taxon>
        <taxon>Sphingomonadales</taxon>
        <taxon>Sphingomonadaceae</taxon>
        <taxon>Allosphingosinicella</taxon>
    </lineage>
</organism>
<evidence type="ECO:0000256" key="2">
    <source>
        <dbReference type="ARBA" id="ARBA00023315"/>
    </source>
</evidence>
<reference evidence="4 5" key="1">
    <citation type="submission" date="2020-11" db="EMBL/GenBank/DDBJ databases">
        <title>Genome seq and assembly of Sphingosinicella sp.</title>
        <authorList>
            <person name="Chhetri G."/>
        </authorList>
    </citation>
    <scope>NUCLEOTIDE SEQUENCE [LARGE SCALE GENOMIC DNA]</scope>
    <source>
        <strain evidence="4 5">UDD2</strain>
    </source>
</reference>
<protein>
    <submittedName>
        <fullName evidence="4">GNAT family N-acetyltransferase</fullName>
    </submittedName>
</protein>
<dbReference type="KEGG" id="sflv:IC614_02635"/>
<keyword evidence="2" id="KW-0012">Acyltransferase</keyword>
<dbReference type="CDD" id="cd04301">
    <property type="entry name" value="NAT_SF"/>
    <property type="match status" value="1"/>
</dbReference>
<dbReference type="PROSITE" id="PS51186">
    <property type="entry name" value="GNAT"/>
    <property type="match status" value="1"/>
</dbReference>
<dbReference type="AlphaFoldDB" id="A0A7T2GL39"/>
<dbReference type="InterPro" id="IPR016181">
    <property type="entry name" value="Acyl_CoA_acyltransferase"/>
</dbReference>
<sequence length="153" mass="17396">MIIRPITREDRDLICHHRESMFRDSGRSEDVIALMGAPFRAWLEPRLADGRYFGWVADHDGRSIAGLGMMEIDWPPHPAHPLMDRRGYILNVYVEADFRGQGIAKKLMAEATREAQHRGLQFMILHATAQGRPLYEALGWEDTAEMALAVPDA</sequence>
<gene>
    <name evidence="4" type="ORF">IC614_02635</name>
</gene>
<dbReference type="InterPro" id="IPR000182">
    <property type="entry name" value="GNAT_dom"/>
</dbReference>
<keyword evidence="5" id="KW-1185">Reference proteome</keyword>
<dbReference type="Pfam" id="PF00583">
    <property type="entry name" value="Acetyltransf_1"/>
    <property type="match status" value="1"/>
</dbReference>
<name>A0A7T2GL39_9SPHN</name>
<keyword evidence="1 4" id="KW-0808">Transferase</keyword>
<dbReference type="GO" id="GO:0016747">
    <property type="term" value="F:acyltransferase activity, transferring groups other than amino-acyl groups"/>
    <property type="evidence" value="ECO:0007669"/>
    <property type="project" value="InterPro"/>
</dbReference>
<dbReference type="Gene3D" id="3.40.630.30">
    <property type="match status" value="1"/>
</dbReference>
<evidence type="ECO:0000313" key="4">
    <source>
        <dbReference type="EMBL" id="QPQ55518.1"/>
    </source>
</evidence>
<dbReference type="PANTHER" id="PTHR43877">
    <property type="entry name" value="AMINOALKYLPHOSPHONATE N-ACETYLTRANSFERASE-RELATED-RELATED"/>
    <property type="match status" value="1"/>
</dbReference>